<dbReference type="GO" id="GO:0008483">
    <property type="term" value="F:transaminase activity"/>
    <property type="evidence" value="ECO:0007669"/>
    <property type="project" value="UniProtKB-KW"/>
</dbReference>
<name>A0A5J6G6N3_STRKN</name>
<organism evidence="6 7">
    <name type="scientific">Streptomyces kanamyceticus</name>
    <dbReference type="NCBI Taxonomy" id="1967"/>
    <lineage>
        <taxon>Bacteria</taxon>
        <taxon>Bacillati</taxon>
        <taxon>Actinomycetota</taxon>
        <taxon>Actinomycetes</taxon>
        <taxon>Kitasatosporales</taxon>
        <taxon>Streptomycetaceae</taxon>
        <taxon>Streptomyces</taxon>
    </lineage>
</organism>
<dbReference type="Pfam" id="PF00155">
    <property type="entry name" value="Aminotran_1_2"/>
    <property type="match status" value="1"/>
</dbReference>
<dbReference type="InterPro" id="IPR050859">
    <property type="entry name" value="Class-I_PLP-dep_aminotransf"/>
</dbReference>
<dbReference type="CDD" id="cd00609">
    <property type="entry name" value="AAT_like"/>
    <property type="match status" value="1"/>
</dbReference>
<dbReference type="RefSeq" id="WP_079043083.1">
    <property type="nucleotide sequence ID" value="NZ_CP023699.1"/>
</dbReference>
<evidence type="ECO:0000256" key="4">
    <source>
        <dbReference type="ARBA" id="ARBA00022898"/>
    </source>
</evidence>
<evidence type="ECO:0000256" key="1">
    <source>
        <dbReference type="ARBA" id="ARBA00001933"/>
    </source>
</evidence>
<dbReference type="InterPro" id="IPR015424">
    <property type="entry name" value="PyrdxlP-dep_Trfase"/>
</dbReference>
<dbReference type="AlphaFoldDB" id="A0A5J6G6N3"/>
<dbReference type="InterPro" id="IPR004839">
    <property type="entry name" value="Aminotransferase_I/II_large"/>
</dbReference>
<feature type="domain" description="Aminotransferase class I/classII large" evidence="5">
    <location>
        <begin position="89"/>
        <end position="430"/>
    </location>
</feature>
<dbReference type="OrthoDB" id="199743at2"/>
<evidence type="ECO:0000313" key="7">
    <source>
        <dbReference type="Proteomes" id="UP000325529"/>
    </source>
</evidence>
<keyword evidence="4" id="KW-0663">Pyridoxal phosphate</keyword>
<dbReference type="GO" id="GO:0030170">
    <property type="term" value="F:pyridoxal phosphate binding"/>
    <property type="evidence" value="ECO:0007669"/>
    <property type="project" value="InterPro"/>
</dbReference>
<comment type="cofactor">
    <cofactor evidence="1">
        <name>pyridoxal 5'-phosphate</name>
        <dbReference type="ChEBI" id="CHEBI:597326"/>
    </cofactor>
</comment>
<keyword evidence="3 6" id="KW-0808">Transferase</keyword>
<dbReference type="SUPFAM" id="SSF53383">
    <property type="entry name" value="PLP-dependent transferases"/>
    <property type="match status" value="1"/>
</dbReference>
<dbReference type="PANTHER" id="PTHR42790:SF19">
    <property type="entry name" value="KYNURENINE_ALPHA-AMINOADIPATE AMINOTRANSFERASE, MITOCHONDRIAL"/>
    <property type="match status" value="1"/>
</dbReference>
<dbReference type="Proteomes" id="UP000325529">
    <property type="component" value="Chromosome"/>
</dbReference>
<evidence type="ECO:0000256" key="3">
    <source>
        <dbReference type="ARBA" id="ARBA00022679"/>
    </source>
</evidence>
<dbReference type="Gene3D" id="3.90.1150.10">
    <property type="entry name" value="Aspartate Aminotransferase, domain 1"/>
    <property type="match status" value="1"/>
</dbReference>
<dbReference type="KEGG" id="ska:CP970_09770"/>
<dbReference type="GO" id="GO:1901605">
    <property type="term" value="P:alpha-amino acid metabolic process"/>
    <property type="evidence" value="ECO:0007669"/>
    <property type="project" value="TreeGrafter"/>
</dbReference>
<dbReference type="InterPro" id="IPR015422">
    <property type="entry name" value="PyrdxlP-dep_Trfase_small"/>
</dbReference>
<dbReference type="InterPro" id="IPR015421">
    <property type="entry name" value="PyrdxlP-dep_Trfase_major"/>
</dbReference>
<accession>A0A5J6G6N3</accession>
<evidence type="ECO:0000259" key="5">
    <source>
        <dbReference type="Pfam" id="PF00155"/>
    </source>
</evidence>
<keyword evidence="7" id="KW-1185">Reference proteome</keyword>
<reference evidence="6 7" key="1">
    <citation type="submission" date="2017-09" db="EMBL/GenBank/DDBJ databases">
        <authorList>
            <person name="Lee N."/>
            <person name="Cho B.-K."/>
        </authorList>
    </citation>
    <scope>NUCLEOTIDE SEQUENCE [LARGE SCALE GENOMIC DNA]</scope>
    <source>
        <strain evidence="6 7">ATCC 12853</strain>
    </source>
</reference>
<evidence type="ECO:0000256" key="2">
    <source>
        <dbReference type="ARBA" id="ARBA00022576"/>
    </source>
</evidence>
<dbReference type="PANTHER" id="PTHR42790">
    <property type="entry name" value="AMINOTRANSFERASE"/>
    <property type="match status" value="1"/>
</dbReference>
<sequence>MARSAAGDPAPDAPAVELDAGALHASVTSPVLTTMTFLNEITYRYPDAVSFAPGRPYEGFFAADEIPRLVQAYIDHLRDSGKSEDEVRTALFQYGPTAGQIRELVARMLRVDEDIDVPPESVVVTVGCQEAVLLVLRALCRDPDDVVLVDNPCYVGVTGAARLLEIPVVAVPGTGTGVDLGELERTVAELTARGKRVRALYVVPDCSNPTGVSMERADREALLETARRLDLLLLEDNPYGLFSSRRLPTLKSLDERQQVVYLGSFAKSAFPGARVGYVVADQRVTGAGLLAAELAKIKSMITVNTPSVSQAVIGAMLLSGDGGLREANTVAAKHYQDMMGRIRDGLEREFPSADRTRSQVSWNRPDGGFFLSLDVPFEADDAALDVSAREFGVLWTPMRYFHLGHDGDRQIRLSCSYLTAEQVDEGITRLAAMIRHLSA</sequence>
<gene>
    <name evidence="6" type="ORF">CP970_09770</name>
</gene>
<dbReference type="EMBL" id="CP023699">
    <property type="protein sequence ID" value="QEU91129.1"/>
    <property type="molecule type" value="Genomic_DNA"/>
</dbReference>
<protein>
    <submittedName>
        <fullName evidence="6">PLP-dependent aminotransferase family protein</fullName>
    </submittedName>
</protein>
<evidence type="ECO:0000313" key="6">
    <source>
        <dbReference type="EMBL" id="QEU91129.1"/>
    </source>
</evidence>
<keyword evidence="2 6" id="KW-0032">Aminotransferase</keyword>
<dbReference type="Gene3D" id="3.40.640.10">
    <property type="entry name" value="Type I PLP-dependent aspartate aminotransferase-like (Major domain)"/>
    <property type="match status" value="1"/>
</dbReference>
<proteinExistence type="predicted"/>